<comment type="caution">
    <text evidence="2">The sequence shown here is derived from an EMBL/GenBank/DDBJ whole genome shotgun (WGS) entry which is preliminary data.</text>
</comment>
<dbReference type="Proteomes" id="UP000266198">
    <property type="component" value="Unassembled WGS sequence"/>
</dbReference>
<keyword evidence="1" id="KW-1133">Transmembrane helix</keyword>
<organism evidence="2 4">
    <name type="scientific">Staphylococcus delphini</name>
    <dbReference type="NCBI Taxonomy" id="53344"/>
    <lineage>
        <taxon>Bacteria</taxon>
        <taxon>Bacillati</taxon>
        <taxon>Bacillota</taxon>
        <taxon>Bacilli</taxon>
        <taxon>Bacillales</taxon>
        <taxon>Staphylococcaceae</taxon>
        <taxon>Staphylococcus</taxon>
        <taxon>Staphylococcus intermedius group</taxon>
    </lineage>
</organism>
<feature type="transmembrane region" description="Helical" evidence="1">
    <location>
        <begin position="116"/>
        <end position="138"/>
    </location>
</feature>
<feature type="transmembrane region" description="Helical" evidence="1">
    <location>
        <begin position="150"/>
        <end position="171"/>
    </location>
</feature>
<feature type="transmembrane region" description="Helical" evidence="1">
    <location>
        <begin position="45"/>
        <end position="73"/>
    </location>
</feature>
<dbReference type="AlphaFoldDB" id="A0AAX0QTJ0"/>
<feature type="transmembrane region" description="Helical" evidence="1">
    <location>
        <begin position="7"/>
        <end position="25"/>
    </location>
</feature>
<evidence type="ECO:0000256" key="1">
    <source>
        <dbReference type="SAM" id="Phobius"/>
    </source>
</evidence>
<protein>
    <recommendedName>
        <fullName evidence="6">Yip1 domain-containing protein</fullName>
    </recommendedName>
</protein>
<accession>A0AAX0QTJ0</accession>
<proteinExistence type="predicted"/>
<name>A0AAX0QTJ0_9STAP</name>
<dbReference type="EMBL" id="MWUR01000009">
    <property type="protein sequence ID" value="PCF50266.1"/>
    <property type="molecule type" value="Genomic_DNA"/>
</dbReference>
<keyword evidence="5" id="KW-1185">Reference proteome</keyword>
<evidence type="ECO:0000313" key="2">
    <source>
        <dbReference type="EMBL" id="PCF50266.1"/>
    </source>
</evidence>
<reference evidence="3 5" key="2">
    <citation type="submission" date="2017-06" db="EMBL/GenBank/DDBJ databases">
        <title>Identification of a new gene, sdsY, involved in staphylococcal internalization in non-professional phagocytic cells (NPPCs).</title>
        <authorList>
            <person name="Maali Y."/>
            <person name="Martins-Simoes P."/>
            <person name="Trouillet-Assant S."/>
            <person name="Laurent F."/>
            <person name="Diot A."/>
            <person name="Verhoeven P."/>
            <person name="Bouvard D."/>
            <person name="Vandenesch F."/>
            <person name="Bes M."/>
        </authorList>
    </citation>
    <scope>NUCLEOTIDE SEQUENCE [LARGE SCALE GENOMIC DNA]</scope>
    <source>
        <strain evidence="3 5">Heidy</strain>
    </source>
</reference>
<keyword evidence="1" id="KW-0472">Membrane</keyword>
<feature type="transmembrane region" description="Helical" evidence="1">
    <location>
        <begin position="94"/>
        <end position="110"/>
    </location>
</feature>
<evidence type="ECO:0000313" key="3">
    <source>
        <dbReference type="EMBL" id="RIZ55535.1"/>
    </source>
</evidence>
<keyword evidence="1" id="KW-0812">Transmembrane</keyword>
<sequence>MNAKINFLSIVIILFITLCSVLYISSKLPPNEIQNIQNLLLTDGIRAYSFFGLLLVLLLISVTFIYIVSIVFLHWVTFNIFRLSKVNNIKIIPYIYLINIGVILLENYFFNIKSNHLVSAFFNPVIILWLIFTIFIMFKNSNKIYTKHIVYIMFLYVWMVLFNIFILGGSFR</sequence>
<evidence type="ECO:0008006" key="6">
    <source>
        <dbReference type="Google" id="ProtNLM"/>
    </source>
</evidence>
<dbReference type="Proteomes" id="UP000217473">
    <property type="component" value="Unassembled WGS sequence"/>
</dbReference>
<evidence type="ECO:0000313" key="5">
    <source>
        <dbReference type="Proteomes" id="UP000266198"/>
    </source>
</evidence>
<dbReference type="EMBL" id="NIPK01000003">
    <property type="protein sequence ID" value="RIZ55535.1"/>
    <property type="molecule type" value="Genomic_DNA"/>
</dbReference>
<gene>
    <name evidence="2" type="ORF">B5C07_07040</name>
    <name evidence="3" type="ORF">CDL68_02250</name>
</gene>
<evidence type="ECO:0000313" key="4">
    <source>
        <dbReference type="Proteomes" id="UP000217473"/>
    </source>
</evidence>
<reference evidence="2 4" key="1">
    <citation type="journal article" date="2017" name="PLoS ONE">
        <title>Development of a real-time PCR for detection of Staphylococcus pseudintermedius using a novel automated comparison of whole-genome sequences.</title>
        <authorList>
            <person name="Verstappen K.M."/>
            <person name="Huijbregts L."/>
            <person name="Spaninks M."/>
            <person name="Wagenaar J.A."/>
            <person name="Fluit A.C."/>
            <person name="Duim B."/>
        </authorList>
    </citation>
    <scope>NUCLEOTIDE SEQUENCE [LARGE SCALE GENOMIC DNA]</scope>
    <source>
        <strain evidence="2 4">15S02591-1</strain>
    </source>
</reference>